<dbReference type="GO" id="GO:0044231">
    <property type="term" value="C:host cell presynaptic membrane"/>
    <property type="evidence" value="ECO:0007669"/>
    <property type="project" value="UniProtKB-KW"/>
</dbReference>
<keyword evidence="8" id="KW-0677">Repeat</keyword>
<dbReference type="Proteomes" id="UP000827092">
    <property type="component" value="Unassembled WGS sequence"/>
</dbReference>
<dbReference type="GO" id="GO:0044218">
    <property type="term" value="C:other organism cell membrane"/>
    <property type="evidence" value="ECO:0007669"/>
    <property type="project" value="UniProtKB-KW"/>
</dbReference>
<evidence type="ECO:0000256" key="14">
    <source>
        <dbReference type="ARBA" id="ARBA00049715"/>
    </source>
</evidence>
<comment type="caution">
    <text evidence="18">The sequence shown here is derived from an EMBL/GenBank/DDBJ whole genome shotgun (WGS) entry which is preliminary data.</text>
</comment>
<evidence type="ECO:0000256" key="5">
    <source>
        <dbReference type="ARBA" id="ARBA00022537"/>
    </source>
</evidence>
<keyword evidence="5" id="KW-1052">Target cell membrane</keyword>
<evidence type="ECO:0000256" key="6">
    <source>
        <dbReference type="ARBA" id="ARBA00022656"/>
    </source>
</evidence>
<dbReference type="GO" id="GO:0090729">
    <property type="term" value="F:toxin activity"/>
    <property type="evidence" value="ECO:0007669"/>
    <property type="project" value="UniProtKB-KW"/>
</dbReference>
<dbReference type="SMART" id="SM00248">
    <property type="entry name" value="ANK"/>
    <property type="match status" value="4"/>
</dbReference>
<evidence type="ECO:0000313" key="19">
    <source>
        <dbReference type="Proteomes" id="UP000827092"/>
    </source>
</evidence>
<keyword evidence="11 17" id="KW-0472">Membrane</keyword>
<evidence type="ECO:0000256" key="8">
    <source>
        <dbReference type="ARBA" id="ARBA00022737"/>
    </source>
</evidence>
<evidence type="ECO:0000256" key="16">
    <source>
        <dbReference type="PROSITE-ProRule" id="PRU00023"/>
    </source>
</evidence>
<evidence type="ECO:0000256" key="11">
    <source>
        <dbReference type="ARBA" id="ARBA00023136"/>
    </source>
</evidence>
<accession>A0AAV6TYN9</accession>
<dbReference type="PROSITE" id="PS50297">
    <property type="entry name" value="ANK_REP_REGION"/>
    <property type="match status" value="1"/>
</dbReference>
<keyword evidence="10 16" id="KW-0040">ANK repeat</keyword>
<keyword evidence="3" id="KW-0268">Exocytosis</keyword>
<dbReference type="SUPFAM" id="SSF48403">
    <property type="entry name" value="Ankyrin repeat"/>
    <property type="match status" value="1"/>
</dbReference>
<comment type="similarity">
    <text evidence="13">Belongs to the cationic peptide 01 (latrotoxin) family. 03 (alpha-latrotoxin) subfamily.</text>
</comment>
<keyword evidence="7" id="KW-0528">Neurotoxin</keyword>
<dbReference type="InterPro" id="IPR036770">
    <property type="entry name" value="Ankyrin_rpt-contain_sf"/>
</dbReference>
<keyword evidence="4" id="KW-0964">Secreted</keyword>
<dbReference type="PROSITE" id="PS50088">
    <property type="entry name" value="ANK_REPEAT"/>
    <property type="match status" value="2"/>
</dbReference>
<evidence type="ECO:0000256" key="3">
    <source>
        <dbReference type="ARBA" id="ARBA00022483"/>
    </source>
</evidence>
<feature type="transmembrane region" description="Helical" evidence="17">
    <location>
        <begin position="35"/>
        <end position="57"/>
    </location>
</feature>
<evidence type="ECO:0000256" key="2">
    <source>
        <dbReference type="ARBA" id="ARBA00004613"/>
    </source>
</evidence>
<evidence type="ECO:0000256" key="4">
    <source>
        <dbReference type="ARBA" id="ARBA00022525"/>
    </source>
</evidence>
<dbReference type="GO" id="GO:0006887">
    <property type="term" value="P:exocytosis"/>
    <property type="evidence" value="ECO:0007669"/>
    <property type="project" value="UniProtKB-KW"/>
</dbReference>
<dbReference type="PANTHER" id="PTHR24198">
    <property type="entry name" value="ANKYRIN REPEAT AND PROTEIN KINASE DOMAIN-CONTAINING PROTEIN"/>
    <property type="match status" value="1"/>
</dbReference>
<evidence type="ECO:0000256" key="9">
    <source>
        <dbReference type="ARBA" id="ARBA00023028"/>
    </source>
</evidence>
<comment type="subcellular location">
    <subcellularLocation>
        <location evidence="2">Secreted</location>
    </subcellularLocation>
    <subcellularLocation>
        <location evidence="1">Target cell membrane</location>
    </subcellularLocation>
</comment>
<feature type="repeat" description="ANK" evidence="16">
    <location>
        <begin position="177"/>
        <end position="209"/>
    </location>
</feature>
<proteinExistence type="inferred from homology"/>
<evidence type="ECO:0000256" key="13">
    <source>
        <dbReference type="ARBA" id="ARBA00049657"/>
    </source>
</evidence>
<name>A0AAV6TYN9_9ARAC</name>
<keyword evidence="17" id="KW-1133">Transmembrane helix</keyword>
<dbReference type="InterPro" id="IPR002110">
    <property type="entry name" value="Ankyrin_rpt"/>
</dbReference>
<evidence type="ECO:0000256" key="15">
    <source>
        <dbReference type="ARBA" id="ARBA00049811"/>
    </source>
</evidence>
<keyword evidence="9" id="KW-0638">Presynaptic neurotoxin</keyword>
<keyword evidence="12" id="KW-1053">Target membrane</keyword>
<keyword evidence="19" id="KW-1185">Reference proteome</keyword>
<evidence type="ECO:0000256" key="12">
    <source>
        <dbReference type="ARBA" id="ARBA00023298"/>
    </source>
</evidence>
<dbReference type="Gene3D" id="1.25.40.20">
    <property type="entry name" value="Ankyrin repeat-containing domain"/>
    <property type="match status" value="2"/>
</dbReference>
<evidence type="ECO:0000256" key="17">
    <source>
        <dbReference type="SAM" id="Phobius"/>
    </source>
</evidence>
<feature type="repeat" description="ANK" evidence="16">
    <location>
        <begin position="139"/>
        <end position="176"/>
    </location>
</feature>
<evidence type="ECO:0000256" key="10">
    <source>
        <dbReference type="ARBA" id="ARBA00023043"/>
    </source>
</evidence>
<dbReference type="GO" id="GO:0005576">
    <property type="term" value="C:extracellular region"/>
    <property type="evidence" value="ECO:0007669"/>
    <property type="project" value="UniProtKB-SubCell"/>
</dbReference>
<gene>
    <name evidence="18" type="ORF">JTE90_000479</name>
</gene>
<reference evidence="18 19" key="1">
    <citation type="journal article" date="2022" name="Nat. Ecol. Evol.">
        <title>A masculinizing supergene underlies an exaggerated male reproductive morph in a spider.</title>
        <authorList>
            <person name="Hendrickx F."/>
            <person name="De Corte Z."/>
            <person name="Sonet G."/>
            <person name="Van Belleghem S.M."/>
            <person name="Kostlbacher S."/>
            <person name="Vangestel C."/>
        </authorList>
    </citation>
    <scope>NUCLEOTIDE SEQUENCE [LARGE SCALE GENOMIC DNA]</scope>
    <source>
        <strain evidence="18">W744_W776</strain>
    </source>
</reference>
<keyword evidence="6" id="KW-0800">Toxin</keyword>
<comment type="subunit">
    <text evidence="14">Homotetramer in membranes.</text>
</comment>
<evidence type="ECO:0000313" key="18">
    <source>
        <dbReference type="EMBL" id="KAG8176894.1"/>
    </source>
</evidence>
<dbReference type="Pfam" id="PF12796">
    <property type="entry name" value="Ank_2"/>
    <property type="match status" value="1"/>
</dbReference>
<evidence type="ECO:0000256" key="1">
    <source>
        <dbReference type="ARBA" id="ARBA00004175"/>
    </source>
</evidence>
<protein>
    <recommendedName>
        <fullName evidence="15">Alpha-latrotoxin</fullName>
    </recommendedName>
</protein>
<dbReference type="EMBL" id="JAFNEN010000843">
    <property type="protein sequence ID" value="KAG8176894.1"/>
    <property type="molecule type" value="Genomic_DNA"/>
</dbReference>
<keyword evidence="17" id="KW-0812">Transmembrane</keyword>
<dbReference type="Pfam" id="PF13637">
    <property type="entry name" value="Ank_4"/>
    <property type="match status" value="1"/>
</dbReference>
<organism evidence="18 19">
    <name type="scientific">Oedothorax gibbosus</name>
    <dbReference type="NCBI Taxonomy" id="931172"/>
    <lineage>
        <taxon>Eukaryota</taxon>
        <taxon>Metazoa</taxon>
        <taxon>Ecdysozoa</taxon>
        <taxon>Arthropoda</taxon>
        <taxon>Chelicerata</taxon>
        <taxon>Arachnida</taxon>
        <taxon>Araneae</taxon>
        <taxon>Araneomorphae</taxon>
        <taxon>Entelegynae</taxon>
        <taxon>Araneoidea</taxon>
        <taxon>Linyphiidae</taxon>
        <taxon>Erigoninae</taxon>
        <taxon>Oedothorax</taxon>
    </lineage>
</organism>
<dbReference type="AlphaFoldDB" id="A0AAV6TYN9"/>
<evidence type="ECO:0000256" key="7">
    <source>
        <dbReference type="ARBA" id="ARBA00022699"/>
    </source>
</evidence>
<sequence>MIEKNELVMYKELFKNITPQITEAHYTTTIKIYQLNFVVITFYLLCLAVVITVTCILKGRKVRILKPPDPIVCYLCKTSYKDEHFQLCKSLIEKEDYDVNYTGADMKLSPFLCACLSGNIELISFMLKRGVNVNILSCDNDSPFYLACTSITPKQSDFKVLDMLLAAGSDINERNNNGFTALHLASARGQKFLVEYLIENGADPDIPTFNAVLPHHLALTSGHIDIAEYLQKVNETRKIEEK</sequence>
<dbReference type="PANTHER" id="PTHR24198:SF165">
    <property type="entry name" value="ANKYRIN REPEAT-CONTAINING PROTEIN-RELATED"/>
    <property type="match status" value="1"/>
</dbReference>